<dbReference type="EMBL" id="PGTN01000019">
    <property type="protein sequence ID" value="PJF48258.1"/>
    <property type="molecule type" value="Genomic_DNA"/>
</dbReference>
<dbReference type="InterPro" id="IPR009003">
    <property type="entry name" value="Peptidase_S1_PA"/>
</dbReference>
<evidence type="ECO:0000256" key="1">
    <source>
        <dbReference type="ARBA" id="ARBA00022670"/>
    </source>
</evidence>
<evidence type="ECO:0000313" key="3">
    <source>
        <dbReference type="EMBL" id="PJF48258.1"/>
    </source>
</evidence>
<dbReference type="GO" id="GO:0004252">
    <property type="term" value="F:serine-type endopeptidase activity"/>
    <property type="evidence" value="ECO:0007669"/>
    <property type="project" value="InterPro"/>
</dbReference>
<dbReference type="AlphaFoldDB" id="A0A2M8QES0"/>
<dbReference type="PANTHER" id="PTHR43343:SF3">
    <property type="entry name" value="PROTEASE DO-LIKE 8, CHLOROPLASTIC"/>
    <property type="match status" value="1"/>
</dbReference>
<evidence type="ECO:0000256" key="2">
    <source>
        <dbReference type="ARBA" id="ARBA00022801"/>
    </source>
</evidence>
<gene>
    <name evidence="3" type="ORF">CUN48_04360</name>
</gene>
<reference evidence="3 4" key="1">
    <citation type="submission" date="2017-11" db="EMBL/GenBank/DDBJ databases">
        <title>Evolution of Phototrophy in the Chloroflexi Phylum Driven by Horizontal Gene Transfer.</title>
        <authorList>
            <person name="Ward L.M."/>
            <person name="Hemp J."/>
            <person name="Shih P.M."/>
            <person name="Mcglynn S.E."/>
            <person name="Fischer W."/>
        </authorList>
    </citation>
    <scope>NUCLEOTIDE SEQUENCE [LARGE SCALE GENOMIC DNA]</scope>
    <source>
        <strain evidence="3">JP3_7</strain>
    </source>
</reference>
<dbReference type="InterPro" id="IPR051201">
    <property type="entry name" value="Chloro_Bact_Ser_Proteases"/>
</dbReference>
<dbReference type="GO" id="GO:0006508">
    <property type="term" value="P:proteolysis"/>
    <property type="evidence" value="ECO:0007669"/>
    <property type="project" value="UniProtKB-KW"/>
</dbReference>
<dbReference type="PANTHER" id="PTHR43343">
    <property type="entry name" value="PEPTIDASE S12"/>
    <property type="match status" value="1"/>
</dbReference>
<comment type="caution">
    <text evidence="3">The sequence shown here is derived from an EMBL/GenBank/DDBJ whole genome shotgun (WGS) entry which is preliminary data.</text>
</comment>
<proteinExistence type="predicted"/>
<dbReference type="PRINTS" id="PR00834">
    <property type="entry name" value="PROTEASES2C"/>
</dbReference>
<dbReference type="Proteomes" id="UP000230790">
    <property type="component" value="Unassembled WGS sequence"/>
</dbReference>
<organism evidence="3 4">
    <name type="scientific">Candidatus Thermofonsia Clade 3 bacterium</name>
    <dbReference type="NCBI Taxonomy" id="2364212"/>
    <lineage>
        <taxon>Bacteria</taxon>
        <taxon>Bacillati</taxon>
        <taxon>Chloroflexota</taxon>
        <taxon>Candidatus Thermofontia</taxon>
        <taxon>Candidatus Thermofonsia Clade 3</taxon>
    </lineage>
</organism>
<name>A0A2M8QES0_9CHLR</name>
<keyword evidence="1 3" id="KW-0645">Protease</keyword>
<protein>
    <submittedName>
        <fullName evidence="3">Serine protease</fullName>
    </submittedName>
</protein>
<evidence type="ECO:0000313" key="4">
    <source>
        <dbReference type="Proteomes" id="UP000230790"/>
    </source>
</evidence>
<dbReference type="Gene3D" id="2.40.10.120">
    <property type="match status" value="1"/>
</dbReference>
<dbReference type="Pfam" id="PF13365">
    <property type="entry name" value="Trypsin_2"/>
    <property type="match status" value="1"/>
</dbReference>
<dbReference type="InterPro" id="IPR001940">
    <property type="entry name" value="Peptidase_S1C"/>
</dbReference>
<dbReference type="SUPFAM" id="SSF50494">
    <property type="entry name" value="Trypsin-like serine proteases"/>
    <property type="match status" value="1"/>
</dbReference>
<keyword evidence="2" id="KW-0378">Hydrolase</keyword>
<accession>A0A2M8QES0</accession>
<sequence length="205" mass="20765">MKRSPLAVDQAFADMVEAAQASIVRIDGGGRGVGTGIIWRSDAAHSQVVTNAHVVAGITHHNGTGLCIVTADNRRFAAQRLASDSQLDLALLGLAVGGLPTARIGDSASLRVGELVFAVGNPWGQAGVVTAGVISGLGCMAVRRKGGTAPYIRSDVLLAPGNSGGPLLNAAGAVIGVNAMIFGGDLSVAIPSHVVAEWIADGDWR</sequence>